<reference evidence="2 3" key="2">
    <citation type="journal article" date="1995" name="Virology">
        <title>Analysis of 43 kb of the Chlorella virus PBCV-1 330-kb genome: map positions 45 to 88.</title>
        <authorList>
            <person name="Li Y."/>
            <person name="Lu Z."/>
            <person name="Burbank D.E."/>
            <person name="Kutish G.F."/>
            <person name="Rock D.L."/>
            <person name="Van Etten J.L."/>
        </authorList>
    </citation>
    <scope>NUCLEOTIDE SEQUENCE [LARGE SCALE GENOMIC DNA]</scope>
</reference>
<evidence type="ECO:0000313" key="3">
    <source>
        <dbReference type="Proteomes" id="UP000000862"/>
    </source>
</evidence>
<reference evidence="2 3" key="8">
    <citation type="journal article" date="2010" name="J. Virol.">
        <title>Microarray analysis of Paramecium bursaria chlorella virus 1 transcription.</title>
        <authorList>
            <person name="Yanai-Balser G.M."/>
            <person name="Duncan G.A."/>
            <person name="Eudy J.D."/>
            <person name="Wang D."/>
            <person name="Li X."/>
            <person name="Agarkova I.V."/>
            <person name="Dunigan D.D."/>
            <person name="Van Etten J.L."/>
        </authorList>
    </citation>
    <scope>NUCLEOTIDE SEQUENCE [LARGE SCALE GENOMIC DNA]</scope>
</reference>
<dbReference type="Proteomes" id="UP000000862">
    <property type="component" value="Segment"/>
</dbReference>
<reference evidence="2 3" key="5">
    <citation type="journal article" date="1997" name="Virology">
        <title>Analysis of 74 kb of DNA located at the right end of the 330-kb chlorella virus PBCV-1 genome.</title>
        <authorList>
            <person name="Li Y."/>
            <person name="Lu Z."/>
            <person name="Sun L."/>
            <person name="Ropp S."/>
            <person name="Kutish G.F."/>
            <person name="Rock D.L."/>
            <person name="Van Etten J.L."/>
        </authorList>
    </citation>
    <scope>NUCLEOTIDE SEQUENCE [LARGE SCALE GENOMIC DNA]</scope>
</reference>
<gene>
    <name evidence="2" type="primary">a236L</name>
</gene>
<reference evidence="2 3" key="3">
    <citation type="journal article" date="1996" name="Virology">
        <title>Analysis of 94 kb of the chlorella virus PBCV-1 330-kb genome: map positions 88 to 182.</title>
        <authorList>
            <person name="Lu Z."/>
            <person name="Li Y."/>
            <person name="Que Q."/>
            <person name="Kutish G.F."/>
            <person name="Rock D.L."/>
            <person name="Van Etten J.L."/>
        </authorList>
    </citation>
    <scope>NUCLEOTIDE SEQUENCE [LARGE SCALE GENOMIC DNA]</scope>
</reference>
<keyword evidence="1" id="KW-0812">Transmembrane</keyword>
<evidence type="ECO:0000313" key="2">
    <source>
        <dbReference type="EMBL" id="AAC96604.1"/>
    </source>
</evidence>
<name>Q84556_PBCV1</name>
<keyword evidence="1" id="KW-1133">Transmembrane helix</keyword>
<reference evidence="2 3" key="4">
    <citation type="journal article" date="1996" name="Virology">
        <title>Analysis of 76 kb of the chlorella virus PBCV-1 330-kb genome: map positions 182 to 258.</title>
        <authorList>
            <person name="Kutish G.F."/>
            <person name="Li Y."/>
            <person name="Lu Z."/>
            <person name="Furuta M."/>
            <person name="Rock D.L."/>
            <person name="Van Etten J.L."/>
        </authorList>
    </citation>
    <scope>NUCLEOTIDE SEQUENCE [LARGE SCALE GENOMIC DNA]</scope>
</reference>
<organism evidence="2 3">
    <name type="scientific">Paramecium bursaria Chlorella virus 1</name>
    <name type="common">PBCV-1</name>
    <dbReference type="NCBI Taxonomy" id="10506"/>
    <lineage>
        <taxon>Viruses</taxon>
        <taxon>Varidnaviria</taxon>
        <taxon>Bamfordvirae</taxon>
        <taxon>Nucleocytoviricota</taxon>
        <taxon>Megaviricetes</taxon>
        <taxon>Algavirales</taxon>
        <taxon>Phycodnaviridae</taxon>
        <taxon>Chlorovirus</taxon>
        <taxon>Chlorovirus vanettense</taxon>
    </lineage>
</organism>
<dbReference type="EMBL" id="JF411744">
    <property type="protein sequence ID" value="AAC96604.1"/>
    <property type="molecule type" value="Genomic_DNA"/>
</dbReference>
<feature type="transmembrane region" description="Helical" evidence="1">
    <location>
        <begin position="41"/>
        <end position="57"/>
    </location>
</feature>
<dbReference type="GeneID" id="917788"/>
<reference evidence="2 3" key="1">
    <citation type="journal article" date="1995" name="Virology">
        <title>Analysis of 45 kb of DNA located at the left end of the chlorella virus PBCV-1 genome.</title>
        <authorList>
            <person name="Lu Z."/>
            <person name="Li Y."/>
            <person name="Zhang Y."/>
            <person name="Kutish G.F."/>
            <person name="Rock D.L."/>
            <person name="Van Etten J.L."/>
        </authorList>
    </citation>
    <scope>NUCLEOTIDE SEQUENCE [LARGE SCALE GENOMIC DNA]</scope>
</reference>
<accession>Q84556</accession>
<proteinExistence type="predicted"/>
<keyword evidence="1" id="KW-0472">Membrane</keyword>
<evidence type="ECO:0000256" key="1">
    <source>
        <dbReference type="SAM" id="Phobius"/>
    </source>
</evidence>
<organismHost>
    <name type="scientific">Chlorella</name>
    <dbReference type="NCBI Taxonomy" id="3071"/>
</organismHost>
<dbReference type="RefSeq" id="NP_048584.1">
    <property type="nucleotide sequence ID" value="NC_000852.5"/>
</dbReference>
<keyword evidence="3" id="KW-1185">Reference proteome</keyword>
<protein>
    <submittedName>
        <fullName evidence="2">Uncharacterized protein</fullName>
    </submittedName>
</protein>
<dbReference type="KEGG" id="vg:917788"/>
<reference evidence="2 3" key="6">
    <citation type="journal article" date="1999" name="Virology">
        <title>Chlorella virus PBCV-1 encodes a functional homospermidine synthase.</title>
        <authorList>
            <person name="Kaiser A."/>
            <person name="Vollmert M."/>
            <person name="Tholl D."/>
            <person name="Graves M.V."/>
            <person name="Gurnon J.R."/>
            <person name="Xing W."/>
            <person name="Lisec A.D."/>
            <person name="Nickerson K.W."/>
            <person name="Van Etten J.L."/>
        </authorList>
    </citation>
    <scope>NUCLEOTIDE SEQUENCE [LARGE SCALE GENOMIC DNA]</scope>
</reference>
<dbReference type="PIR" id="T17727">
    <property type="entry name" value="T17727"/>
</dbReference>
<feature type="transmembrane region" description="Helical" evidence="1">
    <location>
        <begin position="63"/>
        <end position="82"/>
    </location>
</feature>
<reference evidence="2 3" key="7">
    <citation type="journal article" date="2000" name="Virology">
        <title>Characterization of a beta-1,3-glucanase encoded by chlorella virus PBCV-1.</title>
        <authorList>
            <person name="Sun L."/>
            <person name="Gurnon J.R."/>
            <person name="Adams B.J."/>
            <person name="Graves M.V."/>
            <person name="Van Etten J.L."/>
        </authorList>
    </citation>
    <scope>NUCLEOTIDE SEQUENCE [LARGE SCALE GENOMIC DNA]</scope>
</reference>
<sequence length="87" mass="10307">MMIIFPEENLRCLLYKGGILAPTPPQPTWSMRLSPRSTEKLSLFALTNLLFFTFELAPLELTFTSRLLFFEFIYIMYIFFCVKNLRN</sequence>